<name>A0ABP8UZH7_9GAMM</name>
<reference evidence="2" key="1">
    <citation type="journal article" date="2019" name="Int. J. Syst. Evol. Microbiol.">
        <title>The Global Catalogue of Microorganisms (GCM) 10K type strain sequencing project: providing services to taxonomists for standard genome sequencing and annotation.</title>
        <authorList>
            <consortium name="The Broad Institute Genomics Platform"/>
            <consortium name="The Broad Institute Genome Sequencing Center for Infectious Disease"/>
            <person name="Wu L."/>
            <person name="Ma J."/>
        </authorList>
    </citation>
    <scope>NUCLEOTIDE SEQUENCE [LARGE SCALE GENOMIC DNA]</scope>
    <source>
        <strain evidence="2">JCM 17805</strain>
    </source>
</reference>
<evidence type="ECO:0000313" key="1">
    <source>
        <dbReference type="EMBL" id="GAA4649047.1"/>
    </source>
</evidence>
<accession>A0ABP8UZH7</accession>
<gene>
    <name evidence="1" type="ORF">GCM10023116_13210</name>
</gene>
<organism evidence="1 2">
    <name type="scientific">Kistimonas scapharcae</name>
    <dbReference type="NCBI Taxonomy" id="1036133"/>
    <lineage>
        <taxon>Bacteria</taxon>
        <taxon>Pseudomonadati</taxon>
        <taxon>Pseudomonadota</taxon>
        <taxon>Gammaproteobacteria</taxon>
        <taxon>Oceanospirillales</taxon>
        <taxon>Endozoicomonadaceae</taxon>
        <taxon>Kistimonas</taxon>
    </lineage>
</organism>
<evidence type="ECO:0000313" key="2">
    <source>
        <dbReference type="Proteomes" id="UP001500604"/>
    </source>
</evidence>
<protein>
    <recommendedName>
        <fullName evidence="3">CdiI immunity protein domain-containing protein</fullName>
    </recommendedName>
</protein>
<dbReference type="EMBL" id="BAABFL010000117">
    <property type="protein sequence ID" value="GAA4649047.1"/>
    <property type="molecule type" value="Genomic_DNA"/>
</dbReference>
<dbReference type="Proteomes" id="UP001500604">
    <property type="component" value="Unassembled WGS sequence"/>
</dbReference>
<comment type="caution">
    <text evidence="1">The sequence shown here is derived from an EMBL/GenBank/DDBJ whole genome shotgun (WGS) entry which is preliminary data.</text>
</comment>
<evidence type="ECO:0008006" key="3">
    <source>
        <dbReference type="Google" id="ProtNLM"/>
    </source>
</evidence>
<keyword evidence="2" id="KW-1185">Reference proteome</keyword>
<proteinExistence type="predicted"/>
<sequence>MNMKNVKPIDDLELYELIVAAYPDRFDENSENCIWDEVMEFAEEQFGDLDNVCELLGRVVLLTSPLGSAITGELAHCLGKVEIRNGQAHMTAAVQRRVSA</sequence>